<dbReference type="RefSeq" id="WP_164697045.1">
    <property type="nucleotide sequence ID" value="NZ_JAAIKB010000013.1"/>
</dbReference>
<dbReference type="Gene3D" id="1.20.120.530">
    <property type="entry name" value="GntR ligand-binding domain-like"/>
    <property type="match status" value="1"/>
</dbReference>
<dbReference type="GO" id="GO:0003700">
    <property type="term" value="F:DNA-binding transcription factor activity"/>
    <property type="evidence" value="ECO:0007669"/>
    <property type="project" value="InterPro"/>
</dbReference>
<dbReference type="SMART" id="SM00895">
    <property type="entry name" value="FCD"/>
    <property type="match status" value="1"/>
</dbReference>
<dbReference type="EMBL" id="JAAIKB010000013">
    <property type="protein sequence ID" value="NGM23122.1"/>
    <property type="molecule type" value="Genomic_DNA"/>
</dbReference>
<dbReference type="CDD" id="cd07377">
    <property type="entry name" value="WHTH_GntR"/>
    <property type="match status" value="1"/>
</dbReference>
<dbReference type="Gene3D" id="1.10.10.10">
    <property type="entry name" value="Winged helix-like DNA-binding domain superfamily/Winged helix DNA-binding domain"/>
    <property type="match status" value="1"/>
</dbReference>
<dbReference type="PANTHER" id="PTHR43537:SF24">
    <property type="entry name" value="GLUCONATE OPERON TRANSCRIPTIONAL REPRESSOR"/>
    <property type="match status" value="1"/>
</dbReference>
<keyword evidence="1" id="KW-0805">Transcription regulation</keyword>
<protein>
    <submittedName>
        <fullName evidence="5">GntR family transcriptional regulator</fullName>
    </submittedName>
</protein>
<keyword evidence="3" id="KW-0804">Transcription</keyword>
<evidence type="ECO:0000313" key="5">
    <source>
        <dbReference type="EMBL" id="NGM23122.1"/>
    </source>
</evidence>
<feature type="domain" description="HTH gntR-type" evidence="4">
    <location>
        <begin position="13"/>
        <end position="80"/>
    </location>
</feature>
<reference evidence="5 6" key="2">
    <citation type="submission" date="2020-03" db="EMBL/GenBank/DDBJ databases">
        <title>Roseomonas stagni sp. nov., isolated from pond water in Japan.</title>
        <authorList>
            <person name="Furuhata K."/>
            <person name="Miyamoto H."/>
            <person name="Goto K."/>
        </authorList>
    </citation>
    <scope>NUCLEOTIDE SEQUENCE [LARGE SCALE GENOMIC DNA]</scope>
    <source>
        <strain evidence="5 6">PeD5</strain>
    </source>
</reference>
<organism evidence="5 6">
    <name type="scientific">Falsiroseomonas algicola</name>
    <dbReference type="NCBI Taxonomy" id="2716930"/>
    <lineage>
        <taxon>Bacteria</taxon>
        <taxon>Pseudomonadati</taxon>
        <taxon>Pseudomonadota</taxon>
        <taxon>Alphaproteobacteria</taxon>
        <taxon>Acetobacterales</taxon>
        <taxon>Roseomonadaceae</taxon>
        <taxon>Falsiroseomonas</taxon>
    </lineage>
</organism>
<dbReference type="PRINTS" id="PR00035">
    <property type="entry name" value="HTHGNTR"/>
</dbReference>
<dbReference type="InterPro" id="IPR000524">
    <property type="entry name" value="Tscrpt_reg_HTH_GntR"/>
</dbReference>
<keyword evidence="6" id="KW-1185">Reference proteome</keyword>
<reference evidence="5 6" key="1">
    <citation type="submission" date="2020-02" db="EMBL/GenBank/DDBJ databases">
        <authorList>
            <person name="Kim H.M."/>
            <person name="Jeon C.O."/>
        </authorList>
    </citation>
    <scope>NUCLEOTIDE SEQUENCE [LARGE SCALE GENOMIC DNA]</scope>
    <source>
        <strain evidence="5 6">PeD5</strain>
    </source>
</reference>
<dbReference type="Pfam" id="PF07729">
    <property type="entry name" value="FCD"/>
    <property type="match status" value="1"/>
</dbReference>
<dbReference type="InterPro" id="IPR008920">
    <property type="entry name" value="TF_FadR/GntR_C"/>
</dbReference>
<name>A0A6M1LSW8_9PROT</name>
<dbReference type="InterPro" id="IPR011711">
    <property type="entry name" value="GntR_C"/>
</dbReference>
<dbReference type="Pfam" id="PF00392">
    <property type="entry name" value="GntR"/>
    <property type="match status" value="1"/>
</dbReference>
<comment type="caution">
    <text evidence="5">The sequence shown here is derived from an EMBL/GenBank/DDBJ whole genome shotgun (WGS) entry which is preliminary data.</text>
</comment>
<keyword evidence="2" id="KW-0238">DNA-binding</keyword>
<dbReference type="GO" id="GO:0003677">
    <property type="term" value="F:DNA binding"/>
    <property type="evidence" value="ECO:0007669"/>
    <property type="project" value="UniProtKB-KW"/>
</dbReference>
<proteinExistence type="predicted"/>
<sequence>MGETSMLVDRSARTLRELATEKMRDAILDLRLKPGDRLVERDLCVQLGVSRTVVREVLRHLEAEGLVDATGHRPTVARPTPDQAAQIYEIRAQLEGMAARACAARGDAALAEALEAALGAIRAAYAKPDLPGVLAATREFYRLLFEGSGRDIAWGIVCSLNARITHLRAMTIATPGRDRTGPDRMARIVAAIRAGDGDAAAQACIDHVGDASAIARALLEAAPG</sequence>
<evidence type="ECO:0000256" key="1">
    <source>
        <dbReference type="ARBA" id="ARBA00023015"/>
    </source>
</evidence>
<evidence type="ECO:0000256" key="3">
    <source>
        <dbReference type="ARBA" id="ARBA00023163"/>
    </source>
</evidence>
<evidence type="ECO:0000313" key="6">
    <source>
        <dbReference type="Proteomes" id="UP000475385"/>
    </source>
</evidence>
<evidence type="ECO:0000256" key="2">
    <source>
        <dbReference type="ARBA" id="ARBA00023125"/>
    </source>
</evidence>
<dbReference type="SMART" id="SM00345">
    <property type="entry name" value="HTH_GNTR"/>
    <property type="match status" value="1"/>
</dbReference>
<dbReference type="Proteomes" id="UP000475385">
    <property type="component" value="Unassembled WGS sequence"/>
</dbReference>
<dbReference type="PROSITE" id="PS50949">
    <property type="entry name" value="HTH_GNTR"/>
    <property type="match status" value="1"/>
</dbReference>
<evidence type="ECO:0000259" key="4">
    <source>
        <dbReference type="PROSITE" id="PS50949"/>
    </source>
</evidence>
<dbReference type="AlphaFoldDB" id="A0A6M1LSW8"/>
<dbReference type="SUPFAM" id="SSF48008">
    <property type="entry name" value="GntR ligand-binding domain-like"/>
    <property type="match status" value="1"/>
</dbReference>
<accession>A0A6M1LSW8</accession>
<dbReference type="InterPro" id="IPR036388">
    <property type="entry name" value="WH-like_DNA-bd_sf"/>
</dbReference>
<dbReference type="PANTHER" id="PTHR43537">
    <property type="entry name" value="TRANSCRIPTIONAL REGULATOR, GNTR FAMILY"/>
    <property type="match status" value="1"/>
</dbReference>
<dbReference type="SUPFAM" id="SSF46785">
    <property type="entry name" value="Winged helix' DNA-binding domain"/>
    <property type="match status" value="1"/>
</dbReference>
<dbReference type="InterPro" id="IPR036390">
    <property type="entry name" value="WH_DNA-bd_sf"/>
</dbReference>
<gene>
    <name evidence="5" type="ORF">G3576_24125</name>
</gene>